<keyword evidence="9 12" id="KW-0949">S-adenosyl-L-methionine</keyword>
<keyword evidence="16" id="KW-1185">Reference proteome</keyword>
<comment type="similarity">
    <text evidence="2 12">Belongs to the RNA methyltransferase RsmE family.</text>
</comment>
<evidence type="ECO:0000256" key="1">
    <source>
        <dbReference type="ARBA" id="ARBA00004496"/>
    </source>
</evidence>
<evidence type="ECO:0000256" key="4">
    <source>
        <dbReference type="ARBA" id="ARBA00013673"/>
    </source>
</evidence>
<dbReference type="InterPro" id="IPR029026">
    <property type="entry name" value="tRNA_m1G_MTases_N"/>
</dbReference>
<dbReference type="Gene3D" id="3.40.1280.10">
    <property type="match status" value="1"/>
</dbReference>
<dbReference type="Pfam" id="PF20260">
    <property type="entry name" value="PUA_4"/>
    <property type="match status" value="1"/>
</dbReference>
<dbReference type="PANTHER" id="PTHR30027:SF3">
    <property type="entry name" value="16S RRNA (URACIL(1498)-N(3))-METHYLTRANSFERASE"/>
    <property type="match status" value="1"/>
</dbReference>
<dbReference type="CDD" id="cd18084">
    <property type="entry name" value="RsmE-like"/>
    <property type="match status" value="1"/>
</dbReference>
<dbReference type="InterPro" id="IPR029028">
    <property type="entry name" value="Alpha/beta_knot_MTases"/>
</dbReference>
<evidence type="ECO:0000256" key="3">
    <source>
        <dbReference type="ARBA" id="ARBA00012328"/>
    </source>
</evidence>
<dbReference type="PANTHER" id="PTHR30027">
    <property type="entry name" value="RIBOSOMAL RNA SMALL SUBUNIT METHYLTRANSFERASE E"/>
    <property type="match status" value="1"/>
</dbReference>
<evidence type="ECO:0000256" key="11">
    <source>
        <dbReference type="ARBA" id="ARBA00047944"/>
    </source>
</evidence>
<evidence type="ECO:0000256" key="5">
    <source>
        <dbReference type="ARBA" id="ARBA00022490"/>
    </source>
</evidence>
<dbReference type="Proteomes" id="UP001597102">
    <property type="component" value="Unassembled WGS sequence"/>
</dbReference>
<dbReference type="Gene3D" id="2.40.240.20">
    <property type="entry name" value="Hypothetical PUA domain-like, domain 1"/>
    <property type="match status" value="1"/>
</dbReference>
<accession>A0ABW3JDM2</accession>
<keyword evidence="7 12" id="KW-0489">Methyltransferase</keyword>
<dbReference type="NCBIfam" id="NF008696">
    <property type="entry name" value="PRK11713.3-5"/>
    <property type="match status" value="1"/>
</dbReference>
<sequence length="256" mass="27681">MSAKPVPIKMPTVSPAKLQRLYVEAPLAEGARAELSTAQAHYLLNVLRLKAGDHVLLFNGKDGEWRCIVAEAKKGAAILSAEEQTRGQEAGPDLHYLFSPLKRARQDYMAQKATEMGASLLQPVIMRHTVADRIKIDRLQANAVEAAEQCGLLRVPEVADPVKLPKLLEDWDPARPIIFADEAAANASPIAALSELQPQPVALLVGPEGGFHEEERAALLEKPFVLPMSLGPRVMRADTAAVAALALVSAVIGDWR</sequence>
<keyword evidence="8 12" id="KW-0808">Transferase</keyword>
<dbReference type="SUPFAM" id="SSF75217">
    <property type="entry name" value="alpha/beta knot"/>
    <property type="match status" value="1"/>
</dbReference>
<organism evidence="15 16">
    <name type="scientific">Methyloligella solikamskensis</name>
    <dbReference type="NCBI Taxonomy" id="1177756"/>
    <lineage>
        <taxon>Bacteria</taxon>
        <taxon>Pseudomonadati</taxon>
        <taxon>Pseudomonadota</taxon>
        <taxon>Alphaproteobacteria</taxon>
        <taxon>Hyphomicrobiales</taxon>
        <taxon>Hyphomicrobiaceae</taxon>
        <taxon>Methyloligella</taxon>
    </lineage>
</organism>
<comment type="subcellular location">
    <subcellularLocation>
        <location evidence="1 12">Cytoplasm</location>
    </subcellularLocation>
</comment>
<evidence type="ECO:0000313" key="16">
    <source>
        <dbReference type="Proteomes" id="UP001597102"/>
    </source>
</evidence>
<feature type="domain" description="Ribosomal RNA small subunit methyltransferase E PUA-like" evidence="14">
    <location>
        <begin position="37"/>
        <end position="79"/>
    </location>
</feature>
<evidence type="ECO:0000256" key="6">
    <source>
        <dbReference type="ARBA" id="ARBA00022552"/>
    </source>
</evidence>
<evidence type="ECO:0000256" key="8">
    <source>
        <dbReference type="ARBA" id="ARBA00022679"/>
    </source>
</evidence>
<dbReference type="RefSeq" id="WP_379091381.1">
    <property type="nucleotide sequence ID" value="NZ_JBHTJO010000002.1"/>
</dbReference>
<dbReference type="InterPro" id="IPR046887">
    <property type="entry name" value="RsmE_PUA-like"/>
</dbReference>
<dbReference type="InterPro" id="IPR006700">
    <property type="entry name" value="RsmE"/>
</dbReference>
<dbReference type="Pfam" id="PF04452">
    <property type="entry name" value="Methyltrans_RNA"/>
    <property type="match status" value="1"/>
</dbReference>
<comment type="caution">
    <text evidence="15">The sequence shown here is derived from an EMBL/GenBank/DDBJ whole genome shotgun (WGS) entry which is preliminary data.</text>
</comment>
<dbReference type="GO" id="GO:0008168">
    <property type="term" value="F:methyltransferase activity"/>
    <property type="evidence" value="ECO:0007669"/>
    <property type="project" value="UniProtKB-KW"/>
</dbReference>
<dbReference type="InterPro" id="IPR046886">
    <property type="entry name" value="RsmE_MTase_dom"/>
</dbReference>
<evidence type="ECO:0000259" key="13">
    <source>
        <dbReference type="Pfam" id="PF04452"/>
    </source>
</evidence>
<name>A0ABW3JDM2_9HYPH</name>
<dbReference type="GO" id="GO:0032259">
    <property type="term" value="P:methylation"/>
    <property type="evidence" value="ECO:0007669"/>
    <property type="project" value="UniProtKB-KW"/>
</dbReference>
<protein>
    <recommendedName>
        <fullName evidence="4 12">Ribosomal RNA small subunit methyltransferase E</fullName>
        <ecNumber evidence="3 12">2.1.1.193</ecNumber>
    </recommendedName>
</protein>
<evidence type="ECO:0000259" key="14">
    <source>
        <dbReference type="Pfam" id="PF20260"/>
    </source>
</evidence>
<dbReference type="EMBL" id="JBHTJO010000002">
    <property type="protein sequence ID" value="MFD0988366.1"/>
    <property type="molecule type" value="Genomic_DNA"/>
</dbReference>
<evidence type="ECO:0000256" key="2">
    <source>
        <dbReference type="ARBA" id="ARBA00005528"/>
    </source>
</evidence>
<gene>
    <name evidence="15" type="ORF">ACFQ2F_14805</name>
</gene>
<dbReference type="InterPro" id="IPR015947">
    <property type="entry name" value="PUA-like_sf"/>
</dbReference>
<comment type="function">
    <text evidence="10 12">Specifically methylates the N3 position of the uracil ring of uridine 1498 (m3U1498) in 16S rRNA. Acts on the fully assembled 30S ribosomal subunit.</text>
</comment>
<evidence type="ECO:0000313" key="15">
    <source>
        <dbReference type="EMBL" id="MFD0988366.1"/>
    </source>
</evidence>
<evidence type="ECO:0000256" key="12">
    <source>
        <dbReference type="PIRNR" id="PIRNR015601"/>
    </source>
</evidence>
<comment type="catalytic activity">
    <reaction evidence="11 12">
        <text>uridine(1498) in 16S rRNA + S-adenosyl-L-methionine = N(3)-methyluridine(1498) in 16S rRNA + S-adenosyl-L-homocysteine + H(+)</text>
        <dbReference type="Rhea" id="RHEA:42920"/>
        <dbReference type="Rhea" id="RHEA-COMP:10283"/>
        <dbReference type="Rhea" id="RHEA-COMP:10284"/>
        <dbReference type="ChEBI" id="CHEBI:15378"/>
        <dbReference type="ChEBI" id="CHEBI:57856"/>
        <dbReference type="ChEBI" id="CHEBI:59789"/>
        <dbReference type="ChEBI" id="CHEBI:65315"/>
        <dbReference type="ChEBI" id="CHEBI:74502"/>
        <dbReference type="EC" id="2.1.1.193"/>
    </reaction>
</comment>
<dbReference type="SUPFAM" id="SSF88697">
    <property type="entry name" value="PUA domain-like"/>
    <property type="match status" value="1"/>
</dbReference>
<dbReference type="PIRSF" id="PIRSF015601">
    <property type="entry name" value="MTase_slr0722"/>
    <property type="match status" value="1"/>
</dbReference>
<proteinExistence type="inferred from homology"/>
<keyword evidence="6 12" id="KW-0698">rRNA processing</keyword>
<evidence type="ECO:0000256" key="9">
    <source>
        <dbReference type="ARBA" id="ARBA00022691"/>
    </source>
</evidence>
<dbReference type="NCBIfam" id="TIGR00046">
    <property type="entry name" value="RsmE family RNA methyltransferase"/>
    <property type="match status" value="1"/>
</dbReference>
<evidence type="ECO:0000256" key="10">
    <source>
        <dbReference type="ARBA" id="ARBA00025699"/>
    </source>
</evidence>
<feature type="domain" description="Ribosomal RNA small subunit methyltransferase E methyltransferase" evidence="13">
    <location>
        <begin position="93"/>
        <end position="248"/>
    </location>
</feature>
<keyword evidence="5 12" id="KW-0963">Cytoplasm</keyword>
<reference evidence="16" key="1">
    <citation type="journal article" date="2019" name="Int. J. Syst. Evol. Microbiol.">
        <title>The Global Catalogue of Microorganisms (GCM) 10K type strain sequencing project: providing services to taxonomists for standard genome sequencing and annotation.</title>
        <authorList>
            <consortium name="The Broad Institute Genomics Platform"/>
            <consortium name="The Broad Institute Genome Sequencing Center for Infectious Disease"/>
            <person name="Wu L."/>
            <person name="Ma J."/>
        </authorList>
    </citation>
    <scope>NUCLEOTIDE SEQUENCE [LARGE SCALE GENOMIC DNA]</scope>
    <source>
        <strain evidence="16">CCUG 61697</strain>
    </source>
</reference>
<dbReference type="EC" id="2.1.1.193" evidence="3 12"/>
<evidence type="ECO:0000256" key="7">
    <source>
        <dbReference type="ARBA" id="ARBA00022603"/>
    </source>
</evidence>